<reference evidence="1" key="3">
    <citation type="submission" date="2022-06" db="UniProtKB">
        <authorList>
            <consortium name="EnsemblPlants"/>
        </authorList>
    </citation>
    <scope>IDENTIFICATION</scope>
</reference>
<name>A0A8R7VJT2_TRIUA</name>
<sequence>MVSTVQDLRSMVLDRFSLLRLEHDQGTTPSSLKPTSLALHLIHPSQVAQLITYSYLPMHLGSCERKLFIHQTGFIASPILAVPSPIPTALLLLIAGMCMAPCQYATTILVSV</sequence>
<protein>
    <submittedName>
        <fullName evidence="1">Uncharacterized protein</fullName>
    </submittedName>
</protein>
<accession>A0A8R7VJT2</accession>
<reference evidence="2" key="1">
    <citation type="journal article" date="2013" name="Nature">
        <title>Draft genome of the wheat A-genome progenitor Triticum urartu.</title>
        <authorList>
            <person name="Ling H.Q."/>
            <person name="Zhao S."/>
            <person name="Liu D."/>
            <person name="Wang J."/>
            <person name="Sun H."/>
            <person name="Zhang C."/>
            <person name="Fan H."/>
            <person name="Li D."/>
            <person name="Dong L."/>
            <person name="Tao Y."/>
            <person name="Gao C."/>
            <person name="Wu H."/>
            <person name="Li Y."/>
            <person name="Cui Y."/>
            <person name="Guo X."/>
            <person name="Zheng S."/>
            <person name="Wang B."/>
            <person name="Yu K."/>
            <person name="Liang Q."/>
            <person name="Yang W."/>
            <person name="Lou X."/>
            <person name="Chen J."/>
            <person name="Feng M."/>
            <person name="Jian J."/>
            <person name="Zhang X."/>
            <person name="Luo G."/>
            <person name="Jiang Y."/>
            <person name="Liu J."/>
            <person name="Wang Z."/>
            <person name="Sha Y."/>
            <person name="Zhang B."/>
            <person name="Wu H."/>
            <person name="Tang D."/>
            <person name="Shen Q."/>
            <person name="Xue P."/>
            <person name="Zou S."/>
            <person name="Wang X."/>
            <person name="Liu X."/>
            <person name="Wang F."/>
            <person name="Yang Y."/>
            <person name="An X."/>
            <person name="Dong Z."/>
            <person name="Zhang K."/>
            <person name="Zhang X."/>
            <person name="Luo M.C."/>
            <person name="Dvorak J."/>
            <person name="Tong Y."/>
            <person name="Wang J."/>
            <person name="Yang H."/>
            <person name="Li Z."/>
            <person name="Wang D."/>
            <person name="Zhang A."/>
            <person name="Wang J."/>
        </authorList>
    </citation>
    <scope>NUCLEOTIDE SEQUENCE</scope>
    <source>
        <strain evidence="2">cv. G1812</strain>
    </source>
</reference>
<reference evidence="1" key="2">
    <citation type="submission" date="2018-03" db="EMBL/GenBank/DDBJ databases">
        <title>The Triticum urartu genome reveals the dynamic nature of wheat genome evolution.</title>
        <authorList>
            <person name="Ling H."/>
            <person name="Ma B."/>
            <person name="Shi X."/>
            <person name="Liu H."/>
            <person name="Dong L."/>
            <person name="Sun H."/>
            <person name="Cao Y."/>
            <person name="Gao Q."/>
            <person name="Zheng S."/>
            <person name="Li Y."/>
            <person name="Yu Y."/>
            <person name="Du H."/>
            <person name="Qi M."/>
            <person name="Li Y."/>
            <person name="Yu H."/>
            <person name="Cui Y."/>
            <person name="Wang N."/>
            <person name="Chen C."/>
            <person name="Wu H."/>
            <person name="Zhao Y."/>
            <person name="Zhang J."/>
            <person name="Li Y."/>
            <person name="Zhou W."/>
            <person name="Zhang B."/>
            <person name="Hu W."/>
            <person name="Eijk M."/>
            <person name="Tang J."/>
            <person name="Witsenboer H."/>
            <person name="Zhao S."/>
            <person name="Li Z."/>
            <person name="Zhang A."/>
            <person name="Wang D."/>
            <person name="Liang C."/>
        </authorList>
    </citation>
    <scope>NUCLEOTIDE SEQUENCE [LARGE SCALE GENOMIC DNA]</scope>
    <source>
        <strain evidence="1">cv. G1812</strain>
    </source>
</reference>
<keyword evidence="2" id="KW-1185">Reference proteome</keyword>
<dbReference type="Proteomes" id="UP000015106">
    <property type="component" value="Chromosome 7"/>
</dbReference>
<proteinExistence type="predicted"/>
<evidence type="ECO:0000313" key="1">
    <source>
        <dbReference type="EnsemblPlants" id="TuG1812U0000083200.01.T01"/>
    </source>
</evidence>
<dbReference type="EnsemblPlants" id="TuG1812U0000083200.01.T01">
    <property type="protein sequence ID" value="TuG1812U0000083200.01.T01"/>
    <property type="gene ID" value="TuG1812U0000083200.01"/>
</dbReference>
<organism evidence="1 2">
    <name type="scientific">Triticum urartu</name>
    <name type="common">Red wild einkorn</name>
    <name type="synonym">Crithodium urartu</name>
    <dbReference type="NCBI Taxonomy" id="4572"/>
    <lineage>
        <taxon>Eukaryota</taxon>
        <taxon>Viridiplantae</taxon>
        <taxon>Streptophyta</taxon>
        <taxon>Embryophyta</taxon>
        <taxon>Tracheophyta</taxon>
        <taxon>Spermatophyta</taxon>
        <taxon>Magnoliopsida</taxon>
        <taxon>Liliopsida</taxon>
        <taxon>Poales</taxon>
        <taxon>Poaceae</taxon>
        <taxon>BOP clade</taxon>
        <taxon>Pooideae</taxon>
        <taxon>Triticodae</taxon>
        <taxon>Triticeae</taxon>
        <taxon>Triticinae</taxon>
        <taxon>Triticum</taxon>
    </lineage>
</organism>
<dbReference type="Gramene" id="TuG1812U0000083200.01.T01">
    <property type="protein sequence ID" value="TuG1812U0000083200.01.T01"/>
    <property type="gene ID" value="TuG1812U0000083200.01"/>
</dbReference>
<evidence type="ECO:0000313" key="2">
    <source>
        <dbReference type="Proteomes" id="UP000015106"/>
    </source>
</evidence>
<dbReference type="AlphaFoldDB" id="A0A8R7VJT2"/>